<dbReference type="Pfam" id="PF08352">
    <property type="entry name" value="oligo_HPY"/>
    <property type="match status" value="1"/>
</dbReference>
<dbReference type="InterPro" id="IPR003593">
    <property type="entry name" value="AAA+_ATPase"/>
</dbReference>
<dbReference type="EMBL" id="QRIM01000015">
    <property type="protein sequence ID" value="RHG59220.1"/>
    <property type="molecule type" value="Genomic_DNA"/>
</dbReference>
<dbReference type="PROSITE" id="PS50893">
    <property type="entry name" value="ABC_TRANSPORTER_2"/>
    <property type="match status" value="1"/>
</dbReference>
<accession>A0A3R6IL10</accession>
<dbReference type="RefSeq" id="WP_118218881.1">
    <property type="nucleotide sequence ID" value="NZ_QRIM01000015.1"/>
</dbReference>
<gene>
    <name evidence="9" type="ORF">DW252_12505</name>
</gene>
<dbReference type="InterPro" id="IPR050388">
    <property type="entry name" value="ABC_Ni/Peptide_Import"/>
</dbReference>
<evidence type="ECO:0000256" key="4">
    <source>
        <dbReference type="ARBA" id="ARBA00022475"/>
    </source>
</evidence>
<dbReference type="PROSITE" id="PS00211">
    <property type="entry name" value="ABC_TRANSPORTER_1"/>
    <property type="match status" value="1"/>
</dbReference>
<dbReference type="GO" id="GO:0005886">
    <property type="term" value="C:plasma membrane"/>
    <property type="evidence" value="ECO:0007669"/>
    <property type="project" value="UniProtKB-SubCell"/>
</dbReference>
<dbReference type="FunFam" id="3.40.50.300:FF:000016">
    <property type="entry name" value="Oligopeptide ABC transporter ATP-binding component"/>
    <property type="match status" value="1"/>
</dbReference>
<dbReference type="PANTHER" id="PTHR43297">
    <property type="entry name" value="OLIGOPEPTIDE TRANSPORT ATP-BINDING PROTEIN APPD"/>
    <property type="match status" value="1"/>
</dbReference>
<proteinExistence type="inferred from homology"/>
<dbReference type="NCBIfam" id="TIGR01727">
    <property type="entry name" value="oligo_HPY"/>
    <property type="match status" value="1"/>
</dbReference>
<evidence type="ECO:0000256" key="2">
    <source>
        <dbReference type="ARBA" id="ARBA00005417"/>
    </source>
</evidence>
<dbReference type="PANTHER" id="PTHR43297:SF2">
    <property type="entry name" value="DIPEPTIDE TRANSPORT ATP-BINDING PROTEIN DPPD"/>
    <property type="match status" value="1"/>
</dbReference>
<feature type="domain" description="ABC transporter" evidence="8">
    <location>
        <begin position="8"/>
        <end position="260"/>
    </location>
</feature>
<dbReference type="AlphaFoldDB" id="A0A3R6IL10"/>
<evidence type="ECO:0000313" key="10">
    <source>
        <dbReference type="Proteomes" id="UP000286595"/>
    </source>
</evidence>
<dbReference type="InterPro" id="IPR013563">
    <property type="entry name" value="Oligopep_ABC_C"/>
</dbReference>
<evidence type="ECO:0000256" key="7">
    <source>
        <dbReference type="ARBA" id="ARBA00023136"/>
    </source>
</evidence>
<dbReference type="SMART" id="SM00382">
    <property type="entry name" value="AAA"/>
    <property type="match status" value="1"/>
</dbReference>
<dbReference type="InterPro" id="IPR003439">
    <property type="entry name" value="ABC_transporter-like_ATP-bd"/>
</dbReference>
<dbReference type="Proteomes" id="UP000286595">
    <property type="component" value="Unassembled WGS sequence"/>
</dbReference>
<comment type="subcellular location">
    <subcellularLocation>
        <location evidence="1">Cell membrane</location>
        <topology evidence="1">Peripheral membrane protein</topology>
    </subcellularLocation>
</comment>
<comment type="caution">
    <text evidence="9">The sequence shown here is derived from an EMBL/GenBank/DDBJ whole genome shotgun (WGS) entry which is preliminary data.</text>
</comment>
<keyword evidence="7" id="KW-0472">Membrane</keyword>
<organism evidence="9 10">
    <name type="scientific">Coprococcus comes</name>
    <dbReference type="NCBI Taxonomy" id="410072"/>
    <lineage>
        <taxon>Bacteria</taxon>
        <taxon>Bacillati</taxon>
        <taxon>Bacillota</taxon>
        <taxon>Clostridia</taxon>
        <taxon>Lachnospirales</taxon>
        <taxon>Lachnospiraceae</taxon>
        <taxon>Coprococcus</taxon>
    </lineage>
</organism>
<sequence>MNEKNPMLVVEDLRVSYHTYAGEVKAVRGVSFAIKEGEALAIVGESGCGKTVTAKAIMGLIKKPQGEIKENSKILYRGENILTYNQKQWQAYKGGECAIIFQDALVALNPTMRVGRQIMENLMVHKRMNRKMAEKEAVEILRKVGIPEPEKRAKQYPHQFSGGMRQRVMIAIAFACDPKILICDEPTTALDVTIQSQILDLIKELQKEHKTTVIMITHDLGIVANIAQEIAVMYAGVIVEKGSSRDVFYHPRHPYTWALIESVPHFNLKNKEALASIPGNPPDLLNPPTGCPFSTRCKYCMQICKERMPERFEFENGHTAACWLHHPLAPKVMMPDYKNE</sequence>
<keyword evidence="4" id="KW-1003">Cell membrane</keyword>
<evidence type="ECO:0000259" key="8">
    <source>
        <dbReference type="PROSITE" id="PS50893"/>
    </source>
</evidence>
<protein>
    <submittedName>
        <fullName evidence="9">ABC transporter ATP-binding protein</fullName>
    </submittedName>
</protein>
<dbReference type="SUPFAM" id="SSF52540">
    <property type="entry name" value="P-loop containing nucleoside triphosphate hydrolases"/>
    <property type="match status" value="1"/>
</dbReference>
<dbReference type="GO" id="GO:0016887">
    <property type="term" value="F:ATP hydrolysis activity"/>
    <property type="evidence" value="ECO:0007669"/>
    <property type="project" value="InterPro"/>
</dbReference>
<dbReference type="GO" id="GO:0005524">
    <property type="term" value="F:ATP binding"/>
    <property type="evidence" value="ECO:0007669"/>
    <property type="project" value="UniProtKB-KW"/>
</dbReference>
<dbReference type="CDD" id="cd03257">
    <property type="entry name" value="ABC_NikE_OppD_transporters"/>
    <property type="match status" value="1"/>
</dbReference>
<dbReference type="InterPro" id="IPR027417">
    <property type="entry name" value="P-loop_NTPase"/>
</dbReference>
<reference evidence="9 10" key="1">
    <citation type="submission" date="2018-08" db="EMBL/GenBank/DDBJ databases">
        <title>A genome reference for cultivated species of the human gut microbiota.</title>
        <authorList>
            <person name="Zou Y."/>
            <person name="Xue W."/>
            <person name="Luo G."/>
        </authorList>
    </citation>
    <scope>NUCLEOTIDE SEQUENCE [LARGE SCALE GENOMIC DNA]</scope>
    <source>
        <strain evidence="9 10">AM22-12LB</strain>
    </source>
</reference>
<dbReference type="Pfam" id="PF00005">
    <property type="entry name" value="ABC_tran"/>
    <property type="match status" value="1"/>
</dbReference>
<keyword evidence="6 9" id="KW-0067">ATP-binding</keyword>
<evidence type="ECO:0000256" key="6">
    <source>
        <dbReference type="ARBA" id="ARBA00022840"/>
    </source>
</evidence>
<evidence type="ECO:0000313" key="9">
    <source>
        <dbReference type="EMBL" id="RHG59220.1"/>
    </source>
</evidence>
<keyword evidence="3" id="KW-0813">Transport</keyword>
<evidence type="ECO:0000256" key="1">
    <source>
        <dbReference type="ARBA" id="ARBA00004202"/>
    </source>
</evidence>
<keyword evidence="5" id="KW-0547">Nucleotide-binding</keyword>
<dbReference type="Gene3D" id="3.40.50.300">
    <property type="entry name" value="P-loop containing nucleotide triphosphate hydrolases"/>
    <property type="match status" value="1"/>
</dbReference>
<dbReference type="InterPro" id="IPR017871">
    <property type="entry name" value="ABC_transporter-like_CS"/>
</dbReference>
<dbReference type="GO" id="GO:0015833">
    <property type="term" value="P:peptide transport"/>
    <property type="evidence" value="ECO:0007669"/>
    <property type="project" value="InterPro"/>
</dbReference>
<name>A0A3R6IL10_9FIRM</name>
<comment type="similarity">
    <text evidence="2">Belongs to the ABC transporter superfamily.</text>
</comment>
<evidence type="ECO:0000256" key="5">
    <source>
        <dbReference type="ARBA" id="ARBA00022741"/>
    </source>
</evidence>
<evidence type="ECO:0000256" key="3">
    <source>
        <dbReference type="ARBA" id="ARBA00022448"/>
    </source>
</evidence>